<protein>
    <submittedName>
        <fullName evidence="2">Uncharacterized protein</fullName>
    </submittedName>
</protein>
<dbReference type="AlphaFoldDB" id="A0A382RXU8"/>
<evidence type="ECO:0000313" key="2">
    <source>
        <dbReference type="EMBL" id="SVD02453.1"/>
    </source>
</evidence>
<feature type="compositionally biased region" description="Polar residues" evidence="1">
    <location>
        <begin position="13"/>
        <end position="23"/>
    </location>
</feature>
<organism evidence="2">
    <name type="scientific">marine metagenome</name>
    <dbReference type="NCBI Taxonomy" id="408172"/>
    <lineage>
        <taxon>unclassified sequences</taxon>
        <taxon>metagenomes</taxon>
        <taxon>ecological metagenomes</taxon>
    </lineage>
</organism>
<dbReference type="EMBL" id="UINC01124955">
    <property type="protein sequence ID" value="SVD02453.1"/>
    <property type="molecule type" value="Genomic_DNA"/>
</dbReference>
<feature type="region of interest" description="Disordered" evidence="1">
    <location>
        <begin position="1"/>
        <end position="24"/>
    </location>
</feature>
<accession>A0A382RXU8</accession>
<sequence length="40" mass="4408">MRLARAGCRLAKSTDSSRSSLKLNNPPPFGLATYFHCPSR</sequence>
<evidence type="ECO:0000256" key="1">
    <source>
        <dbReference type="SAM" id="MobiDB-lite"/>
    </source>
</evidence>
<reference evidence="2" key="1">
    <citation type="submission" date="2018-05" db="EMBL/GenBank/DDBJ databases">
        <authorList>
            <person name="Lanie J.A."/>
            <person name="Ng W.-L."/>
            <person name="Kazmierczak K.M."/>
            <person name="Andrzejewski T.M."/>
            <person name="Davidsen T.M."/>
            <person name="Wayne K.J."/>
            <person name="Tettelin H."/>
            <person name="Glass J.I."/>
            <person name="Rusch D."/>
            <person name="Podicherti R."/>
            <person name="Tsui H.-C.T."/>
            <person name="Winkler M.E."/>
        </authorList>
    </citation>
    <scope>NUCLEOTIDE SEQUENCE</scope>
</reference>
<feature type="non-terminal residue" evidence="2">
    <location>
        <position position="40"/>
    </location>
</feature>
<name>A0A382RXU8_9ZZZZ</name>
<gene>
    <name evidence="2" type="ORF">METZ01_LOCUS355307</name>
</gene>
<proteinExistence type="predicted"/>